<comment type="caution">
    <text evidence="1">The sequence shown here is derived from an EMBL/GenBank/DDBJ whole genome shotgun (WGS) entry which is preliminary data.</text>
</comment>
<proteinExistence type="predicted"/>
<dbReference type="Proteomes" id="UP000758155">
    <property type="component" value="Unassembled WGS sequence"/>
</dbReference>
<gene>
    <name evidence="1" type="ORF">E8E12_005288</name>
</gene>
<dbReference type="AlphaFoldDB" id="A0A9P5BZE6"/>
<dbReference type="EMBL" id="SWKV01000049">
    <property type="protein sequence ID" value="KAF3036562.1"/>
    <property type="molecule type" value="Genomic_DNA"/>
</dbReference>
<accession>A0A9P5BZE6</accession>
<keyword evidence="2" id="KW-1185">Reference proteome</keyword>
<sequence>MASASRYSRHVRRDRLSVNVIPGQSRDAEPQTPCLRWLFGESSEEDIYTRLIDTNSNSADDGIGYSTAEAVIMEEVAAWVELCEHGDFWAPKDKHVGKAELPTTCQLLTRWKDQDFSFSYHPHGTSAFDAFVNSIALQLLASCFTVLPTTSGTLLPLFQQRTSRRFVTALHAHALYRFAPAAGYQARAPSEISP</sequence>
<name>A0A9P5BZE6_9PLEO</name>
<dbReference type="OrthoDB" id="3946545at2759"/>
<organism evidence="1 2">
    <name type="scientific">Didymella heteroderae</name>
    <dbReference type="NCBI Taxonomy" id="1769908"/>
    <lineage>
        <taxon>Eukaryota</taxon>
        <taxon>Fungi</taxon>
        <taxon>Dikarya</taxon>
        <taxon>Ascomycota</taxon>
        <taxon>Pezizomycotina</taxon>
        <taxon>Dothideomycetes</taxon>
        <taxon>Pleosporomycetidae</taxon>
        <taxon>Pleosporales</taxon>
        <taxon>Pleosporineae</taxon>
        <taxon>Didymellaceae</taxon>
        <taxon>Didymella</taxon>
    </lineage>
</organism>
<protein>
    <submittedName>
        <fullName evidence="1">Uncharacterized protein</fullName>
    </submittedName>
</protein>
<reference evidence="1" key="1">
    <citation type="submission" date="2019-04" db="EMBL/GenBank/DDBJ databases">
        <title>Sequencing of skin fungus with MAO and IRED activity.</title>
        <authorList>
            <person name="Marsaioli A.J."/>
            <person name="Bonatto J.M.C."/>
            <person name="Reis Junior O."/>
        </authorList>
    </citation>
    <scope>NUCLEOTIDE SEQUENCE</scope>
    <source>
        <strain evidence="1">28M1</strain>
    </source>
</reference>
<evidence type="ECO:0000313" key="2">
    <source>
        <dbReference type="Proteomes" id="UP000758155"/>
    </source>
</evidence>
<evidence type="ECO:0000313" key="1">
    <source>
        <dbReference type="EMBL" id="KAF3036562.1"/>
    </source>
</evidence>